<proteinExistence type="predicted"/>
<dbReference type="Proteomes" id="UP000515472">
    <property type="component" value="Chromosome"/>
</dbReference>
<dbReference type="GO" id="GO:0015192">
    <property type="term" value="F:L-phenylalanine transmembrane transporter activity"/>
    <property type="evidence" value="ECO:0007669"/>
    <property type="project" value="TreeGrafter"/>
</dbReference>
<organism evidence="5 6">
    <name type="scientific">Citrifermentans bremense</name>
    <dbReference type="NCBI Taxonomy" id="60035"/>
    <lineage>
        <taxon>Bacteria</taxon>
        <taxon>Pseudomonadati</taxon>
        <taxon>Thermodesulfobacteriota</taxon>
        <taxon>Desulfuromonadia</taxon>
        <taxon>Geobacterales</taxon>
        <taxon>Geobacteraceae</taxon>
        <taxon>Citrifermentans</taxon>
    </lineage>
</organism>
<dbReference type="GO" id="GO:0005524">
    <property type="term" value="F:ATP binding"/>
    <property type="evidence" value="ECO:0007669"/>
    <property type="project" value="UniProtKB-KW"/>
</dbReference>
<evidence type="ECO:0000256" key="1">
    <source>
        <dbReference type="ARBA" id="ARBA00022448"/>
    </source>
</evidence>
<dbReference type="InterPro" id="IPR051120">
    <property type="entry name" value="ABC_AA/LPS_Transport"/>
</dbReference>
<evidence type="ECO:0000313" key="5">
    <source>
        <dbReference type="EMBL" id="BCG47017.1"/>
    </source>
</evidence>
<dbReference type="PANTHER" id="PTHR45772:SF7">
    <property type="entry name" value="AMINO ACID ABC TRANSPORTER ATP-BINDING PROTEIN"/>
    <property type="match status" value="1"/>
</dbReference>
<dbReference type="GO" id="GO:0016887">
    <property type="term" value="F:ATP hydrolysis activity"/>
    <property type="evidence" value="ECO:0007669"/>
    <property type="project" value="InterPro"/>
</dbReference>
<dbReference type="PANTHER" id="PTHR45772">
    <property type="entry name" value="CONSERVED COMPONENT OF ABC TRANSPORTER FOR NATURAL AMINO ACIDS-RELATED"/>
    <property type="match status" value="1"/>
</dbReference>
<dbReference type="KEGG" id="gbn:GEOBRER4_17670"/>
<dbReference type="GO" id="GO:0005304">
    <property type="term" value="F:L-valine transmembrane transporter activity"/>
    <property type="evidence" value="ECO:0007669"/>
    <property type="project" value="TreeGrafter"/>
</dbReference>
<dbReference type="RefSeq" id="WP_085812905.1">
    <property type="nucleotide sequence ID" value="NZ_AP023213.1"/>
</dbReference>
<protein>
    <submittedName>
        <fullName evidence="5">Branched-chain amino acid ABC transporter, ATP-binding protein LivG</fullName>
    </submittedName>
</protein>
<dbReference type="EMBL" id="AP023213">
    <property type="protein sequence ID" value="BCG47017.1"/>
    <property type="molecule type" value="Genomic_DNA"/>
</dbReference>
<dbReference type="SMART" id="SM00382">
    <property type="entry name" value="AAA"/>
    <property type="match status" value="1"/>
</dbReference>
<evidence type="ECO:0000256" key="3">
    <source>
        <dbReference type="ARBA" id="ARBA00022840"/>
    </source>
</evidence>
<dbReference type="GO" id="GO:0015188">
    <property type="term" value="F:L-isoleucine transmembrane transporter activity"/>
    <property type="evidence" value="ECO:0007669"/>
    <property type="project" value="TreeGrafter"/>
</dbReference>
<dbReference type="GO" id="GO:0042941">
    <property type="term" value="P:D-alanine transmembrane transport"/>
    <property type="evidence" value="ECO:0007669"/>
    <property type="project" value="TreeGrafter"/>
</dbReference>
<feature type="domain" description="ABC transporter" evidence="4">
    <location>
        <begin position="4"/>
        <end position="252"/>
    </location>
</feature>
<dbReference type="InterPro" id="IPR003439">
    <property type="entry name" value="ABC_transporter-like_ATP-bd"/>
</dbReference>
<dbReference type="GO" id="GO:1903805">
    <property type="term" value="P:L-valine import across plasma membrane"/>
    <property type="evidence" value="ECO:0007669"/>
    <property type="project" value="TreeGrafter"/>
</dbReference>
<keyword evidence="3 5" id="KW-0067">ATP-binding</keyword>
<dbReference type="SUPFAM" id="SSF52540">
    <property type="entry name" value="P-loop containing nucleoside triphosphate hydrolases"/>
    <property type="match status" value="1"/>
</dbReference>
<name>A0A6S6LY69_9BACT</name>
<gene>
    <name evidence="5" type="ORF">GEOBRER4_n1839</name>
</gene>
<dbReference type="PROSITE" id="PS50893">
    <property type="entry name" value="ABC_TRANSPORTER_2"/>
    <property type="match status" value="1"/>
</dbReference>
<dbReference type="AlphaFoldDB" id="A0A6S6LY69"/>
<sequence length="257" mass="28004">MSILKLEDVTIRFGGLVAVDKVNLTVEKGNIMALIGPNGAGKSTMFNLITGIYTPTEGRISFMDESISGKTPFHIAAAGIGRTFQNIRLFTQLTVLENVLIGAHTRGKWDLTGAVLKFLPFVRREEAQLKELALACLKQVDLLHKADELAGNLPYGEQRRLEIARALAIKPQIILLDEPAAGMNPQEKQVLAEMVKAISKTGVTVFLVEHDMKFVMGISDRIAVLDYGVKIAEGTPEEIRSNPKVIEAYLGKGAAHA</sequence>
<dbReference type="GO" id="GO:1903806">
    <property type="term" value="P:L-isoleucine import across plasma membrane"/>
    <property type="evidence" value="ECO:0007669"/>
    <property type="project" value="TreeGrafter"/>
</dbReference>
<dbReference type="Pfam" id="PF12399">
    <property type="entry name" value="BCA_ABC_TP_C"/>
    <property type="match status" value="1"/>
</dbReference>
<evidence type="ECO:0000313" key="6">
    <source>
        <dbReference type="Proteomes" id="UP000515472"/>
    </source>
</evidence>
<keyword evidence="6" id="KW-1185">Reference proteome</keyword>
<keyword evidence="2" id="KW-0547">Nucleotide-binding</keyword>
<dbReference type="Pfam" id="PF00005">
    <property type="entry name" value="ABC_tran"/>
    <property type="match status" value="1"/>
</dbReference>
<dbReference type="InterPro" id="IPR003593">
    <property type="entry name" value="AAA+_ATPase"/>
</dbReference>
<dbReference type="CDD" id="cd03219">
    <property type="entry name" value="ABC_Mj1267_LivG_branched"/>
    <property type="match status" value="1"/>
</dbReference>
<dbReference type="InterPro" id="IPR032823">
    <property type="entry name" value="BCA_ABC_TP_C"/>
</dbReference>
<dbReference type="Gene3D" id="3.40.50.300">
    <property type="entry name" value="P-loop containing nucleotide triphosphate hydrolases"/>
    <property type="match status" value="1"/>
</dbReference>
<keyword evidence="1" id="KW-0813">Transport</keyword>
<accession>A0A6S6LY69</accession>
<evidence type="ECO:0000259" key="4">
    <source>
        <dbReference type="PROSITE" id="PS50893"/>
    </source>
</evidence>
<dbReference type="GO" id="GO:0015808">
    <property type="term" value="P:L-alanine transport"/>
    <property type="evidence" value="ECO:0007669"/>
    <property type="project" value="TreeGrafter"/>
</dbReference>
<reference evidence="5 6" key="1">
    <citation type="submission" date="2020-06" db="EMBL/GenBank/DDBJ databases">
        <title>Interaction of electrochemicaly active bacteria, Geobacter bremensis R4 on different carbon anode.</title>
        <authorList>
            <person name="Meng L."/>
            <person name="Yoshida N."/>
        </authorList>
    </citation>
    <scope>NUCLEOTIDE SEQUENCE [LARGE SCALE GENOMIC DNA]</scope>
    <source>
        <strain evidence="5 6">R4</strain>
    </source>
</reference>
<dbReference type="GO" id="GO:0005886">
    <property type="term" value="C:plasma membrane"/>
    <property type="evidence" value="ECO:0007669"/>
    <property type="project" value="TreeGrafter"/>
</dbReference>
<dbReference type="FunFam" id="3.40.50.300:FF:000421">
    <property type="entry name" value="Branched-chain amino acid ABC transporter ATP-binding protein"/>
    <property type="match status" value="1"/>
</dbReference>
<dbReference type="InterPro" id="IPR027417">
    <property type="entry name" value="P-loop_NTPase"/>
</dbReference>
<evidence type="ECO:0000256" key="2">
    <source>
        <dbReference type="ARBA" id="ARBA00022741"/>
    </source>
</evidence>